<evidence type="ECO:0000256" key="1">
    <source>
        <dbReference type="SAM" id="MobiDB-lite"/>
    </source>
</evidence>
<feature type="compositionally biased region" description="Polar residues" evidence="1">
    <location>
        <begin position="10"/>
        <end position="22"/>
    </location>
</feature>
<dbReference type="EMBL" id="NGFN01000263">
    <property type="protein sequence ID" value="OUC96707.1"/>
    <property type="molecule type" value="Genomic_DNA"/>
</dbReference>
<reference evidence="2 3" key="1">
    <citation type="submission" date="2017-05" db="EMBL/GenBank/DDBJ databases">
        <title>Biotechnological potential of actinobacteria isolated from South African environments.</title>
        <authorList>
            <person name="Le Roes-Hill M."/>
            <person name="Prins A."/>
            <person name="Durrell K.A."/>
        </authorList>
    </citation>
    <scope>NUCLEOTIDE SEQUENCE [LARGE SCALE GENOMIC DNA]</scope>
    <source>
        <strain evidence="2 3">HMC13</strain>
    </source>
</reference>
<evidence type="ECO:0000313" key="3">
    <source>
        <dbReference type="Proteomes" id="UP000195105"/>
    </source>
</evidence>
<protein>
    <recommendedName>
        <fullName evidence="4">LysR family transcriptional regulator</fullName>
    </recommendedName>
</protein>
<dbReference type="Proteomes" id="UP000195105">
    <property type="component" value="Unassembled WGS sequence"/>
</dbReference>
<organism evidence="2 3">
    <name type="scientific">Streptomyces swartbergensis</name>
    <dbReference type="NCBI Taxonomy" id="487165"/>
    <lineage>
        <taxon>Bacteria</taxon>
        <taxon>Bacillati</taxon>
        <taxon>Actinomycetota</taxon>
        <taxon>Actinomycetes</taxon>
        <taxon>Kitasatosporales</taxon>
        <taxon>Streptomycetaceae</taxon>
        <taxon>Streptomyces</taxon>
    </lineage>
</organism>
<dbReference type="AlphaFoldDB" id="A0A243RP09"/>
<sequence length="69" mass="7258">MRQPRGGSGTPSKTRPQTTSSVGFVPVERLPESALGLVWHRDGETAAVREFVRALAGRGVSLGDAQVVA</sequence>
<evidence type="ECO:0000313" key="2">
    <source>
        <dbReference type="EMBL" id="OUC96707.1"/>
    </source>
</evidence>
<gene>
    <name evidence="2" type="ORF">CA983_31455</name>
</gene>
<name>A0A243RP09_9ACTN</name>
<accession>A0A243RP09</accession>
<comment type="caution">
    <text evidence="2">The sequence shown here is derived from an EMBL/GenBank/DDBJ whole genome shotgun (WGS) entry which is preliminary data.</text>
</comment>
<evidence type="ECO:0008006" key="4">
    <source>
        <dbReference type="Google" id="ProtNLM"/>
    </source>
</evidence>
<keyword evidence="3" id="KW-1185">Reference proteome</keyword>
<proteinExistence type="predicted"/>
<feature type="region of interest" description="Disordered" evidence="1">
    <location>
        <begin position="1"/>
        <end position="25"/>
    </location>
</feature>